<keyword evidence="4" id="KW-1185">Reference proteome</keyword>
<evidence type="ECO:0000256" key="1">
    <source>
        <dbReference type="SAM" id="MobiDB-lite"/>
    </source>
</evidence>
<dbReference type="EMBL" id="CP012332">
    <property type="protein sequence ID" value="AKU92190.1"/>
    <property type="molecule type" value="Genomic_DNA"/>
</dbReference>
<evidence type="ECO:0000313" key="4">
    <source>
        <dbReference type="Proteomes" id="UP000055590"/>
    </source>
</evidence>
<evidence type="ECO:0000313" key="3">
    <source>
        <dbReference type="EMBL" id="AKU92190.1"/>
    </source>
</evidence>
<reference evidence="3 4" key="1">
    <citation type="submission" date="2015-08" db="EMBL/GenBank/DDBJ databases">
        <authorList>
            <person name="Babu N.S."/>
            <person name="Beckwith C.J."/>
            <person name="Beseler K.G."/>
            <person name="Brison A."/>
            <person name="Carone J.V."/>
            <person name="Caskin T.P."/>
            <person name="Diamond M."/>
            <person name="Durham M.E."/>
            <person name="Foxe J.M."/>
            <person name="Go M."/>
            <person name="Henderson B.A."/>
            <person name="Jones I.B."/>
            <person name="McGettigan J.A."/>
            <person name="Micheletti S.J."/>
            <person name="Nasrallah M.E."/>
            <person name="Ortiz D."/>
            <person name="Piller C.R."/>
            <person name="Privatt S.R."/>
            <person name="Schneider S.L."/>
            <person name="Sharp S."/>
            <person name="Smith T.C."/>
            <person name="Stanton J.D."/>
            <person name="Ullery H.E."/>
            <person name="Wilson R.J."/>
            <person name="Serrano M.G."/>
            <person name="Buck G."/>
            <person name="Lee V."/>
            <person name="Wang Y."/>
            <person name="Carvalho R."/>
            <person name="Voegtly L."/>
            <person name="Shi R."/>
            <person name="Duckworth R."/>
            <person name="Johnson A."/>
            <person name="Loviza R."/>
            <person name="Walstead R."/>
            <person name="Shah Z."/>
            <person name="Kiflezghi M."/>
            <person name="Wade K."/>
            <person name="Ball S.L."/>
            <person name="Bradley K.W."/>
            <person name="Asai D.J."/>
            <person name="Bowman C.A."/>
            <person name="Russell D.A."/>
            <person name="Pope W.H."/>
            <person name="Jacobs-Sera D."/>
            <person name="Hendrix R.W."/>
            <person name="Hatfull G.F."/>
        </authorList>
    </citation>
    <scope>NUCLEOTIDE SEQUENCE [LARGE SCALE GENOMIC DNA]</scope>
    <source>
        <strain evidence="3 4">DSM 27710</strain>
    </source>
</reference>
<sequence>MAALLVLGLPLASAQAGVVIINARDGGRYAYFDPSTGTFLTQSQGSQGGQDDSLRTGPANVIPPRPGTPGSPGTPGTPGASGSDESSESSGSSGSYRPGRYELKQIADGSITPDEAMAGCGGASAAAGPGGLLPLAIASLALLRRRR</sequence>
<dbReference type="Proteomes" id="UP000055590">
    <property type="component" value="Chromosome"/>
</dbReference>
<protein>
    <submittedName>
        <fullName evidence="3">Uncharacterized protein</fullName>
    </submittedName>
</protein>
<dbReference type="STRING" id="1391653.AKJ08_2577"/>
<feature type="compositionally biased region" description="Low complexity" evidence="1">
    <location>
        <begin position="38"/>
        <end position="51"/>
    </location>
</feature>
<evidence type="ECO:0000256" key="2">
    <source>
        <dbReference type="SAM" id="SignalP"/>
    </source>
</evidence>
<feature type="region of interest" description="Disordered" evidence="1">
    <location>
        <begin position="38"/>
        <end position="131"/>
    </location>
</feature>
<accession>A0A0K1PF94</accession>
<organism evidence="3 4">
    <name type="scientific">Vulgatibacter incomptus</name>
    <dbReference type="NCBI Taxonomy" id="1391653"/>
    <lineage>
        <taxon>Bacteria</taxon>
        <taxon>Pseudomonadati</taxon>
        <taxon>Myxococcota</taxon>
        <taxon>Myxococcia</taxon>
        <taxon>Myxococcales</taxon>
        <taxon>Cystobacterineae</taxon>
        <taxon>Vulgatibacteraceae</taxon>
        <taxon>Vulgatibacter</taxon>
    </lineage>
</organism>
<keyword evidence="2" id="KW-0732">Signal</keyword>
<gene>
    <name evidence="3" type="ORF">AKJ08_2577</name>
</gene>
<proteinExistence type="predicted"/>
<name>A0A0K1PF94_9BACT</name>
<dbReference type="KEGG" id="vin:AKJ08_2577"/>
<dbReference type="AlphaFoldDB" id="A0A0K1PF94"/>
<feature type="compositionally biased region" description="Low complexity" evidence="1">
    <location>
        <begin position="77"/>
        <end position="95"/>
    </location>
</feature>
<feature type="chain" id="PRO_5005465432" evidence="2">
    <location>
        <begin position="17"/>
        <end position="147"/>
    </location>
</feature>
<feature type="signal peptide" evidence="2">
    <location>
        <begin position="1"/>
        <end position="16"/>
    </location>
</feature>